<sequence length="167" mass="18149">MNRVHTKVGHQRVQRGFTLIEVMVVVAIIGIIAAIAYPSYQEQVAKSRRADAQRALMEAEQYMRRFFSSRDTFEGITLPAGLLTSPRTGMGPAAYNIELIEGGEVVDTTTDASATSFTLQATRTGSMANDRCGNLQISNTGVKILTGLTGLSETELEARRAECFKAS</sequence>
<evidence type="ECO:0000313" key="3">
    <source>
        <dbReference type="Proteomes" id="UP001595729"/>
    </source>
</evidence>
<dbReference type="PROSITE" id="PS00409">
    <property type="entry name" value="PROKAR_NTER_METHYL"/>
    <property type="match status" value="1"/>
</dbReference>
<evidence type="ECO:0000313" key="2">
    <source>
        <dbReference type="EMBL" id="MFC3685605.1"/>
    </source>
</evidence>
<dbReference type="Proteomes" id="UP001595729">
    <property type="component" value="Unassembled WGS sequence"/>
</dbReference>
<reference evidence="3" key="1">
    <citation type="journal article" date="2019" name="Int. J. Syst. Evol. Microbiol.">
        <title>The Global Catalogue of Microorganisms (GCM) 10K type strain sequencing project: providing services to taxonomists for standard genome sequencing and annotation.</title>
        <authorList>
            <consortium name="The Broad Institute Genomics Platform"/>
            <consortium name="The Broad Institute Genome Sequencing Center for Infectious Disease"/>
            <person name="Wu L."/>
            <person name="Ma J."/>
        </authorList>
    </citation>
    <scope>NUCLEOTIDE SEQUENCE [LARGE SCALE GENOMIC DNA]</scope>
    <source>
        <strain evidence="3">KCTC 42501</strain>
    </source>
</reference>
<accession>A0ABV7W708</accession>
<dbReference type="InterPro" id="IPR045584">
    <property type="entry name" value="Pilin-like"/>
</dbReference>
<dbReference type="NCBIfam" id="TIGR02532">
    <property type="entry name" value="IV_pilin_GFxxxE"/>
    <property type="match status" value="1"/>
</dbReference>
<protein>
    <submittedName>
        <fullName evidence="2">Type IV pilin protein</fullName>
    </submittedName>
</protein>
<dbReference type="InterPro" id="IPR012902">
    <property type="entry name" value="N_methyl_site"/>
</dbReference>
<dbReference type="SUPFAM" id="SSF54523">
    <property type="entry name" value="Pili subunits"/>
    <property type="match status" value="1"/>
</dbReference>
<keyword evidence="1" id="KW-1133">Transmembrane helix</keyword>
<dbReference type="Pfam" id="PF07963">
    <property type="entry name" value="N_methyl"/>
    <property type="match status" value="1"/>
</dbReference>
<evidence type="ECO:0000256" key="1">
    <source>
        <dbReference type="SAM" id="Phobius"/>
    </source>
</evidence>
<name>A0ABV7W708_9BURK</name>
<keyword evidence="1" id="KW-0812">Transmembrane</keyword>
<keyword evidence="3" id="KW-1185">Reference proteome</keyword>
<gene>
    <name evidence="2" type="ORF">ACFOPI_18530</name>
</gene>
<keyword evidence="1" id="KW-0472">Membrane</keyword>
<comment type="caution">
    <text evidence="2">The sequence shown here is derived from an EMBL/GenBank/DDBJ whole genome shotgun (WGS) entry which is preliminary data.</text>
</comment>
<dbReference type="PANTHER" id="PTHR30093">
    <property type="entry name" value="GENERAL SECRETION PATHWAY PROTEIN G"/>
    <property type="match status" value="1"/>
</dbReference>
<dbReference type="PANTHER" id="PTHR30093:SF47">
    <property type="entry name" value="TYPE IV PILUS NON-CORE MINOR PILIN PILE"/>
    <property type="match status" value="1"/>
</dbReference>
<dbReference type="Gene3D" id="3.30.700.10">
    <property type="entry name" value="Glycoprotein, Type 4 Pilin"/>
    <property type="match status" value="1"/>
</dbReference>
<dbReference type="InterPro" id="IPR031982">
    <property type="entry name" value="PilE-like"/>
</dbReference>
<dbReference type="EMBL" id="JBHRXX010000007">
    <property type="protein sequence ID" value="MFC3685605.1"/>
    <property type="molecule type" value="Genomic_DNA"/>
</dbReference>
<feature type="transmembrane region" description="Helical" evidence="1">
    <location>
        <begin position="20"/>
        <end position="40"/>
    </location>
</feature>
<organism evidence="2 3">
    <name type="scientific">Hydrogenophaga luteola</name>
    <dbReference type="NCBI Taxonomy" id="1591122"/>
    <lineage>
        <taxon>Bacteria</taxon>
        <taxon>Pseudomonadati</taxon>
        <taxon>Pseudomonadota</taxon>
        <taxon>Betaproteobacteria</taxon>
        <taxon>Burkholderiales</taxon>
        <taxon>Comamonadaceae</taxon>
        <taxon>Hydrogenophaga</taxon>
    </lineage>
</organism>
<dbReference type="RefSeq" id="WP_382177089.1">
    <property type="nucleotide sequence ID" value="NZ_JBHRXX010000007.1"/>
</dbReference>
<proteinExistence type="predicted"/>
<dbReference type="Pfam" id="PF16732">
    <property type="entry name" value="ComP_DUS"/>
    <property type="match status" value="1"/>
</dbReference>